<accession>A0A128F0A6</accession>
<dbReference type="AlphaFoldDB" id="A0A128F0A6"/>
<organism evidence="2 3">
    <name type="scientific">Grimontia marina</name>
    <dbReference type="NCBI Taxonomy" id="646534"/>
    <lineage>
        <taxon>Bacteria</taxon>
        <taxon>Pseudomonadati</taxon>
        <taxon>Pseudomonadota</taxon>
        <taxon>Gammaproteobacteria</taxon>
        <taxon>Vibrionales</taxon>
        <taxon>Vibrionaceae</taxon>
        <taxon>Grimontia</taxon>
    </lineage>
</organism>
<gene>
    <name evidence="2" type="ORF">GMA8713_01078</name>
</gene>
<protein>
    <recommendedName>
        <fullName evidence="1">DUF6475 domain-containing protein</fullName>
    </recommendedName>
</protein>
<evidence type="ECO:0000259" key="1">
    <source>
        <dbReference type="Pfam" id="PF20081"/>
    </source>
</evidence>
<dbReference type="EMBL" id="FIZY01000007">
    <property type="protein sequence ID" value="CZF79676.1"/>
    <property type="molecule type" value="Genomic_DNA"/>
</dbReference>
<dbReference type="RefSeq" id="WP_062706584.1">
    <property type="nucleotide sequence ID" value="NZ_CAWRCI010000007.1"/>
</dbReference>
<dbReference type="Pfam" id="PF20081">
    <property type="entry name" value="DUF6475"/>
    <property type="match status" value="1"/>
</dbReference>
<dbReference type="Gene3D" id="1.10.8.200">
    <property type="entry name" value="Replisome organizer (g39p helicase loader/inhibitor protein)"/>
    <property type="match status" value="1"/>
</dbReference>
<sequence length="209" mass="23067">MKSAEQQQLAKQLQAIMALYGRALSPPVLDVWWEALRHLELTTVTEALKRHMQNPDAGQYPPKPADIIRLVGGTSNDRALVAWAKVKKAISSVGAWNSVVFDDAIIHSVIDQMGGWSPLCQSNEEELPFKAKEFESRYRTLLFHPEPTYPRKLIGMAETHNQANNQAISAPMTVGHIDTCRAVYRGGSSGAHAVGMLRLEATESTPILP</sequence>
<name>A0A128F0A6_9GAMM</name>
<reference evidence="3" key="1">
    <citation type="submission" date="2016-02" db="EMBL/GenBank/DDBJ databases">
        <authorList>
            <person name="Rodrigo-Torres Lidia"/>
            <person name="Arahal R.David."/>
        </authorList>
    </citation>
    <scope>NUCLEOTIDE SEQUENCE [LARGE SCALE GENOMIC DNA]</scope>
    <source>
        <strain evidence="3">CECT 8713</strain>
    </source>
</reference>
<dbReference type="OrthoDB" id="8561347at2"/>
<dbReference type="InterPro" id="IPR045521">
    <property type="entry name" value="DUF6475"/>
</dbReference>
<keyword evidence="3" id="KW-1185">Reference proteome</keyword>
<evidence type="ECO:0000313" key="3">
    <source>
        <dbReference type="Proteomes" id="UP000073601"/>
    </source>
</evidence>
<feature type="domain" description="DUF6475" evidence="1">
    <location>
        <begin position="99"/>
        <end position="187"/>
    </location>
</feature>
<dbReference type="Proteomes" id="UP000073601">
    <property type="component" value="Unassembled WGS sequence"/>
</dbReference>
<proteinExistence type="predicted"/>
<evidence type="ECO:0000313" key="2">
    <source>
        <dbReference type="EMBL" id="CZF79676.1"/>
    </source>
</evidence>